<reference evidence="1 2" key="1">
    <citation type="submission" date="2019-04" db="EMBL/GenBank/DDBJ databases">
        <authorList>
            <person name="Van Vliet M D."/>
        </authorList>
    </citation>
    <scope>NUCLEOTIDE SEQUENCE [LARGE SCALE GENOMIC DNA]</scope>
    <source>
        <strain evidence="1 2">F21</strain>
    </source>
</reference>
<sequence length="77" mass="8806">MTALAERIYNEVLDLPTDERLSLIDRLLHMNNLSTQKDIDQSWIDEAARRDQQVDNGTVSLIPGEEVVAKINKRLSE</sequence>
<name>A0A6C2UPM4_9BACT</name>
<dbReference type="InterPro" id="IPR013406">
    <property type="entry name" value="CHP02574_addiction_mod"/>
</dbReference>
<protein>
    <recommendedName>
        <fullName evidence="3">Addiction module component</fullName>
    </recommendedName>
</protein>
<evidence type="ECO:0000313" key="1">
    <source>
        <dbReference type="EMBL" id="VGO21267.1"/>
    </source>
</evidence>
<gene>
    <name evidence="1" type="ORF">SCARR_03339</name>
</gene>
<proteinExistence type="predicted"/>
<evidence type="ECO:0008006" key="3">
    <source>
        <dbReference type="Google" id="ProtNLM"/>
    </source>
</evidence>
<dbReference type="Proteomes" id="UP000346198">
    <property type="component" value="Unassembled WGS sequence"/>
</dbReference>
<organism evidence="1 2">
    <name type="scientific">Pontiella sulfatireligans</name>
    <dbReference type="NCBI Taxonomy" id="2750658"/>
    <lineage>
        <taxon>Bacteria</taxon>
        <taxon>Pseudomonadati</taxon>
        <taxon>Kiritimatiellota</taxon>
        <taxon>Kiritimatiellia</taxon>
        <taxon>Kiritimatiellales</taxon>
        <taxon>Pontiellaceae</taxon>
        <taxon>Pontiella</taxon>
    </lineage>
</organism>
<accession>A0A6C2UPM4</accession>
<dbReference type="Pfam" id="PF09720">
    <property type="entry name" value="Unstab_antitox"/>
    <property type="match status" value="1"/>
</dbReference>
<dbReference type="EMBL" id="CAAHFH010000002">
    <property type="protein sequence ID" value="VGO21267.1"/>
    <property type="molecule type" value="Genomic_DNA"/>
</dbReference>
<keyword evidence="2" id="KW-1185">Reference proteome</keyword>
<evidence type="ECO:0000313" key="2">
    <source>
        <dbReference type="Proteomes" id="UP000346198"/>
    </source>
</evidence>
<dbReference type="AlphaFoldDB" id="A0A6C2UPM4"/>
<dbReference type="RefSeq" id="WP_168433372.1">
    <property type="nucleotide sequence ID" value="NZ_CAAHFH010000002.1"/>
</dbReference>